<sequence length="88" mass="9882">MLEEKRKDKIRVGVLRGGGGKHYTSSLQKGGEIILHISENLADKYKVVDILIDKKGIWHFNGIPISPSDLVNKIDLIWNVARPSFSNI</sequence>
<protein>
    <submittedName>
        <fullName evidence="1">Uncharacterized protein</fullName>
    </submittedName>
</protein>
<evidence type="ECO:0000313" key="2">
    <source>
        <dbReference type="Proteomes" id="UP000034879"/>
    </source>
</evidence>
<evidence type="ECO:0000313" key="1">
    <source>
        <dbReference type="EMBL" id="KKU75285.1"/>
    </source>
</evidence>
<organism evidence="1 2">
    <name type="scientific">Candidatus Nomurabacteria bacterium GW2011_GWB1_47_6</name>
    <dbReference type="NCBI Taxonomy" id="1618749"/>
    <lineage>
        <taxon>Bacteria</taxon>
        <taxon>Candidatus Nomuraibacteriota</taxon>
    </lineage>
</organism>
<reference evidence="1 2" key="1">
    <citation type="journal article" date="2015" name="Nature">
        <title>rRNA introns, odd ribosomes, and small enigmatic genomes across a large radiation of phyla.</title>
        <authorList>
            <person name="Brown C.T."/>
            <person name="Hug L.A."/>
            <person name="Thomas B.C."/>
            <person name="Sharon I."/>
            <person name="Castelle C.J."/>
            <person name="Singh A."/>
            <person name="Wilkins M.J."/>
            <person name="Williams K.H."/>
            <person name="Banfield J.F."/>
        </authorList>
    </citation>
    <scope>NUCLEOTIDE SEQUENCE [LARGE SCALE GENOMIC DNA]</scope>
</reference>
<comment type="caution">
    <text evidence="1">The sequence shown here is derived from an EMBL/GenBank/DDBJ whole genome shotgun (WGS) entry which is preliminary data.</text>
</comment>
<proteinExistence type="predicted"/>
<dbReference type="Proteomes" id="UP000034879">
    <property type="component" value="Unassembled WGS sequence"/>
</dbReference>
<feature type="non-terminal residue" evidence="1">
    <location>
        <position position="88"/>
    </location>
</feature>
<gene>
    <name evidence="1" type="ORF">UY01_C0017G0001</name>
</gene>
<accession>A0A0G1VYW7</accession>
<dbReference type="Gene3D" id="3.40.50.20">
    <property type="match status" value="1"/>
</dbReference>
<name>A0A0G1VYW7_9BACT</name>
<dbReference type="AlphaFoldDB" id="A0A0G1VYW7"/>
<dbReference type="EMBL" id="LCOJ01000017">
    <property type="protein sequence ID" value="KKU75285.1"/>
    <property type="molecule type" value="Genomic_DNA"/>
</dbReference>